<accession>A0A6S7H6V5</accession>
<comment type="caution">
    <text evidence="2">The sequence shown here is derived from an EMBL/GenBank/DDBJ whole genome shotgun (WGS) entry which is preliminary data.</text>
</comment>
<evidence type="ECO:0000313" key="2">
    <source>
        <dbReference type="EMBL" id="CAB3998596.1"/>
    </source>
</evidence>
<dbReference type="EMBL" id="CACRXK020003394">
    <property type="protein sequence ID" value="CAB3998596.1"/>
    <property type="molecule type" value="Genomic_DNA"/>
</dbReference>
<feature type="compositionally biased region" description="Basic and acidic residues" evidence="1">
    <location>
        <begin position="184"/>
        <end position="197"/>
    </location>
</feature>
<keyword evidence="3" id="KW-1185">Reference proteome</keyword>
<organism evidence="2 3">
    <name type="scientific">Paramuricea clavata</name>
    <name type="common">Red gorgonian</name>
    <name type="synonym">Violescent sea-whip</name>
    <dbReference type="NCBI Taxonomy" id="317549"/>
    <lineage>
        <taxon>Eukaryota</taxon>
        <taxon>Metazoa</taxon>
        <taxon>Cnidaria</taxon>
        <taxon>Anthozoa</taxon>
        <taxon>Octocorallia</taxon>
        <taxon>Malacalcyonacea</taxon>
        <taxon>Plexauridae</taxon>
        <taxon>Paramuricea</taxon>
    </lineage>
</organism>
<gene>
    <name evidence="2" type="ORF">PACLA_8A017827</name>
</gene>
<feature type="compositionally biased region" description="Low complexity" evidence="1">
    <location>
        <begin position="160"/>
        <end position="169"/>
    </location>
</feature>
<evidence type="ECO:0000256" key="1">
    <source>
        <dbReference type="SAM" id="MobiDB-lite"/>
    </source>
</evidence>
<reference evidence="2" key="1">
    <citation type="submission" date="2020-04" db="EMBL/GenBank/DDBJ databases">
        <authorList>
            <person name="Alioto T."/>
            <person name="Alioto T."/>
            <person name="Gomez Garrido J."/>
        </authorList>
    </citation>
    <scope>NUCLEOTIDE SEQUENCE</scope>
    <source>
        <strain evidence="2">A484AB</strain>
    </source>
</reference>
<evidence type="ECO:0000313" key="3">
    <source>
        <dbReference type="Proteomes" id="UP001152795"/>
    </source>
</evidence>
<feature type="region of interest" description="Disordered" evidence="1">
    <location>
        <begin position="147"/>
        <end position="169"/>
    </location>
</feature>
<protein>
    <submittedName>
        <fullName evidence="2">Uncharacterized protein</fullName>
    </submittedName>
</protein>
<feature type="region of interest" description="Disordered" evidence="1">
    <location>
        <begin position="184"/>
        <end position="209"/>
    </location>
</feature>
<proteinExistence type="predicted"/>
<dbReference type="AlphaFoldDB" id="A0A6S7H6V5"/>
<name>A0A6S7H6V5_PARCT</name>
<sequence length="604" mass="66637">MIQDGDGPGRGITLTLSTSCEEEGYGAQVICNSCSDTNSTKKGGKAGKIIEESAFKKLFNKRPPELPAKAKPVNRVKHGHENTPMPICLICFRKKEKKFWLRRFNASTKDGHAKSKAHQHEDIQFVKDQIVLEHSPAAKEAMVVYRRTNSSGNSTDETKSTSIKDSSHSTSSVSSVVTICLDGDKNVTGRDDNDSRQVTDVPSSVDPASSGDAITEIIINSTNIEPAIREKKDKELDINTLPDVMGQISTQELQSPTTSFEPARLYQSSIASFLPETETSTNDLVGLPFDLESLAEKLASKLAHKMNSAAKCKHVTGTPNPQAQPSAINAGNLLELLDEFPQFEIIGEEGSRMLRCSTCAEFLSSPIAYSSSFRRPTGASYGALSTGLQLSEELYQQLVAGKCDKWYHRKERIGEHLVSKTHTAALEHMKSVDQGNTRKVTVIKNQLRTAIGIVKSKAAAVQYEARMLPHFYVTADKSTNHRVTNQVTLVCPIVDGARRGIVLDAAQVYSNSDATGGAGDDLAKAIFRDLEKHVGLKDERLFQMQGKVMDGQYLNEPFIAAMNKPIMRQLENELSCKDRFWWPAQWDPAHWLDKVFAKLKKPLL</sequence>
<dbReference type="Proteomes" id="UP001152795">
    <property type="component" value="Unassembled WGS sequence"/>
</dbReference>